<reference evidence="1" key="1">
    <citation type="submission" date="2021-10" db="EMBL/GenBank/DDBJ databases">
        <title>Collection of gut derived symbiotic bacterial strains cultured from healthy donors.</title>
        <authorList>
            <person name="Lin H."/>
            <person name="Littmann E."/>
            <person name="Claire K."/>
            <person name="Pamer E."/>
        </authorList>
    </citation>
    <scope>NUCLEOTIDE SEQUENCE</scope>
    <source>
        <strain evidence="1">MSK.7.16</strain>
    </source>
</reference>
<evidence type="ECO:0000313" key="1">
    <source>
        <dbReference type="EMBL" id="MCB6828773.1"/>
    </source>
</evidence>
<dbReference type="EMBL" id="JAJCGD010000025">
    <property type="protein sequence ID" value="MCB6828773.1"/>
    <property type="molecule type" value="Genomic_DNA"/>
</dbReference>
<evidence type="ECO:0000313" key="2">
    <source>
        <dbReference type="Proteomes" id="UP001198190"/>
    </source>
</evidence>
<proteinExistence type="predicted"/>
<name>A0AAW4UCP4_9FIRM</name>
<dbReference type="RefSeq" id="WP_225091414.1">
    <property type="nucleotide sequence ID" value="NZ_BSQS01000004.1"/>
</dbReference>
<gene>
    <name evidence="1" type="ORF">LIY65_08725</name>
</gene>
<protein>
    <submittedName>
        <fullName evidence="1">Uncharacterized protein</fullName>
    </submittedName>
</protein>
<accession>A0AAW4UCP4</accession>
<organism evidence="1 2">
    <name type="scientific">Megamonas funiformis</name>
    <dbReference type="NCBI Taxonomy" id="437897"/>
    <lineage>
        <taxon>Bacteria</taxon>
        <taxon>Bacillati</taxon>
        <taxon>Bacillota</taxon>
        <taxon>Negativicutes</taxon>
        <taxon>Selenomonadales</taxon>
        <taxon>Selenomonadaceae</taxon>
        <taxon>Megamonas</taxon>
    </lineage>
</organism>
<sequence>MDIEVDTKQRLFNQQTQLAKITAQIKDNEKNQKFLQYQIDCMQQKEIKKRLKLITKIFSKVGTPENIDKDVITGIAISLKANLLTDEQLAFFRQKARRTKC</sequence>
<dbReference type="Proteomes" id="UP001198190">
    <property type="component" value="Unassembled WGS sequence"/>
</dbReference>
<comment type="caution">
    <text evidence="1">The sequence shown here is derived from an EMBL/GenBank/DDBJ whole genome shotgun (WGS) entry which is preliminary data.</text>
</comment>
<dbReference type="AlphaFoldDB" id="A0AAW4UCP4"/>